<dbReference type="EMBL" id="JYDT01000164">
    <property type="protein sequence ID" value="KRY82709.1"/>
    <property type="molecule type" value="Genomic_DNA"/>
</dbReference>
<evidence type="ECO:0000313" key="1">
    <source>
        <dbReference type="EMBL" id="KRY82709.1"/>
    </source>
</evidence>
<dbReference type="AlphaFoldDB" id="A0A0V1FA50"/>
<gene>
    <name evidence="1" type="ORF">T4D_4137</name>
</gene>
<accession>A0A0V1FA50</accession>
<evidence type="ECO:0000313" key="2">
    <source>
        <dbReference type="Proteomes" id="UP000054995"/>
    </source>
</evidence>
<reference evidence="1 2" key="1">
    <citation type="submission" date="2015-01" db="EMBL/GenBank/DDBJ databases">
        <title>Evolution of Trichinella species and genotypes.</title>
        <authorList>
            <person name="Korhonen P.K."/>
            <person name="Edoardo P."/>
            <person name="Giuseppe L.R."/>
            <person name="Gasser R.B."/>
        </authorList>
    </citation>
    <scope>NUCLEOTIDE SEQUENCE [LARGE SCALE GENOMIC DNA]</scope>
    <source>
        <strain evidence="1">ISS470</strain>
    </source>
</reference>
<name>A0A0V1FA50_TRIPS</name>
<comment type="caution">
    <text evidence="1">The sequence shown here is derived from an EMBL/GenBank/DDBJ whole genome shotgun (WGS) entry which is preliminary data.</text>
</comment>
<proteinExistence type="predicted"/>
<sequence length="75" mass="8597">MKNILQLISKFPLHDKLNVSPIISTALVGFDETWKLSMPVLFPQSIFIFKLHLEPNFGTNQQTAKKGTDKRERKA</sequence>
<protein>
    <submittedName>
        <fullName evidence="1">Uncharacterized protein</fullName>
    </submittedName>
</protein>
<dbReference type="OrthoDB" id="10633121at2759"/>
<keyword evidence="2" id="KW-1185">Reference proteome</keyword>
<organism evidence="1 2">
    <name type="scientific">Trichinella pseudospiralis</name>
    <name type="common">Parasitic roundworm</name>
    <dbReference type="NCBI Taxonomy" id="6337"/>
    <lineage>
        <taxon>Eukaryota</taxon>
        <taxon>Metazoa</taxon>
        <taxon>Ecdysozoa</taxon>
        <taxon>Nematoda</taxon>
        <taxon>Enoplea</taxon>
        <taxon>Dorylaimia</taxon>
        <taxon>Trichinellida</taxon>
        <taxon>Trichinellidae</taxon>
        <taxon>Trichinella</taxon>
    </lineage>
</organism>
<dbReference type="Proteomes" id="UP000054995">
    <property type="component" value="Unassembled WGS sequence"/>
</dbReference>